<evidence type="ECO:0000256" key="5">
    <source>
        <dbReference type="ARBA" id="ARBA00022692"/>
    </source>
</evidence>
<dbReference type="GO" id="GO:0009279">
    <property type="term" value="C:cell outer membrane"/>
    <property type="evidence" value="ECO:0007669"/>
    <property type="project" value="UniProtKB-SubCell"/>
</dbReference>
<evidence type="ECO:0000256" key="10">
    <source>
        <dbReference type="ARBA" id="ARBA00023237"/>
    </source>
</evidence>
<accession>A0A5C8ZS25</accession>
<dbReference type="Pfam" id="PF00593">
    <property type="entry name" value="TonB_dep_Rec_b-barrel"/>
    <property type="match status" value="1"/>
</dbReference>
<dbReference type="InterPro" id="IPR036942">
    <property type="entry name" value="Beta-barrel_TonB_sf"/>
</dbReference>
<dbReference type="Pfam" id="PF07715">
    <property type="entry name" value="Plug"/>
    <property type="match status" value="1"/>
</dbReference>
<dbReference type="RefSeq" id="WP_148064838.1">
    <property type="nucleotide sequence ID" value="NZ_VRYZ01000005.1"/>
</dbReference>
<dbReference type="EMBL" id="VRYZ01000005">
    <property type="protein sequence ID" value="TXS91185.1"/>
    <property type="molecule type" value="Genomic_DNA"/>
</dbReference>
<dbReference type="GO" id="GO:0006826">
    <property type="term" value="P:iron ion transport"/>
    <property type="evidence" value="ECO:0007669"/>
    <property type="project" value="UniProtKB-KW"/>
</dbReference>
<dbReference type="InterPro" id="IPR000531">
    <property type="entry name" value="Beta-barrel_TonB"/>
</dbReference>
<keyword evidence="6" id="KW-0408">Iron</keyword>
<feature type="domain" description="TonB-dependent receptor-like beta-barrel" evidence="14">
    <location>
        <begin position="287"/>
        <end position="762"/>
    </location>
</feature>
<keyword evidence="5 11" id="KW-0812">Transmembrane</keyword>
<dbReference type="SUPFAM" id="SSF56935">
    <property type="entry name" value="Porins"/>
    <property type="match status" value="1"/>
</dbReference>
<keyword evidence="17" id="KW-1185">Reference proteome</keyword>
<evidence type="ECO:0000259" key="15">
    <source>
        <dbReference type="Pfam" id="PF07715"/>
    </source>
</evidence>
<keyword evidence="13" id="KW-0732">Signal</keyword>
<keyword evidence="7" id="KW-0406">Ion transport</keyword>
<keyword evidence="9 11" id="KW-0472">Membrane</keyword>
<feature type="signal peptide" evidence="13">
    <location>
        <begin position="1"/>
        <end position="25"/>
    </location>
</feature>
<keyword evidence="4" id="KW-0410">Iron transport</keyword>
<evidence type="ECO:0000256" key="9">
    <source>
        <dbReference type="ARBA" id="ARBA00023136"/>
    </source>
</evidence>
<evidence type="ECO:0000313" key="16">
    <source>
        <dbReference type="EMBL" id="TXS91185.1"/>
    </source>
</evidence>
<keyword evidence="3 11" id="KW-1134">Transmembrane beta strand</keyword>
<evidence type="ECO:0000256" key="1">
    <source>
        <dbReference type="ARBA" id="ARBA00004571"/>
    </source>
</evidence>
<evidence type="ECO:0000256" key="11">
    <source>
        <dbReference type="PROSITE-ProRule" id="PRU01360"/>
    </source>
</evidence>
<dbReference type="InterPro" id="IPR012910">
    <property type="entry name" value="Plug_dom"/>
</dbReference>
<evidence type="ECO:0000256" key="4">
    <source>
        <dbReference type="ARBA" id="ARBA00022496"/>
    </source>
</evidence>
<keyword evidence="2 11" id="KW-0813">Transport</keyword>
<keyword evidence="16" id="KW-0675">Receptor</keyword>
<comment type="subcellular location">
    <subcellularLocation>
        <location evidence="1 11">Cell outer membrane</location>
        <topology evidence="1 11">Multi-pass membrane protein</topology>
    </subcellularLocation>
</comment>
<dbReference type="PANTHER" id="PTHR32552:SF81">
    <property type="entry name" value="TONB-DEPENDENT OUTER MEMBRANE RECEPTOR"/>
    <property type="match status" value="1"/>
</dbReference>
<evidence type="ECO:0000256" key="3">
    <source>
        <dbReference type="ARBA" id="ARBA00022452"/>
    </source>
</evidence>
<dbReference type="AlphaFoldDB" id="A0A5C8ZS25"/>
<evidence type="ECO:0000256" key="12">
    <source>
        <dbReference type="RuleBase" id="RU003357"/>
    </source>
</evidence>
<organism evidence="16 17">
    <name type="scientific">Parahaliea aestuarii</name>
    <dbReference type="NCBI Taxonomy" id="1852021"/>
    <lineage>
        <taxon>Bacteria</taxon>
        <taxon>Pseudomonadati</taxon>
        <taxon>Pseudomonadota</taxon>
        <taxon>Gammaproteobacteria</taxon>
        <taxon>Cellvibrionales</taxon>
        <taxon>Halieaceae</taxon>
        <taxon>Parahaliea</taxon>
    </lineage>
</organism>
<evidence type="ECO:0000259" key="14">
    <source>
        <dbReference type="Pfam" id="PF00593"/>
    </source>
</evidence>
<evidence type="ECO:0000256" key="8">
    <source>
        <dbReference type="ARBA" id="ARBA00023077"/>
    </source>
</evidence>
<protein>
    <submittedName>
        <fullName evidence="16">TonB-dependent receptor plug domain-containing protein</fullName>
    </submittedName>
</protein>
<dbReference type="Proteomes" id="UP000321933">
    <property type="component" value="Unassembled WGS sequence"/>
</dbReference>
<evidence type="ECO:0000256" key="7">
    <source>
        <dbReference type="ARBA" id="ARBA00023065"/>
    </source>
</evidence>
<reference evidence="16 17" key="1">
    <citation type="submission" date="2019-08" db="EMBL/GenBank/DDBJ databases">
        <title>Parahaliea maris sp. nov., isolated from the surface seawater.</title>
        <authorList>
            <person name="Liu Y."/>
        </authorList>
    </citation>
    <scope>NUCLEOTIDE SEQUENCE [LARGE SCALE GENOMIC DNA]</scope>
    <source>
        <strain evidence="16 17">S2-26</strain>
    </source>
</reference>
<feature type="domain" description="TonB-dependent receptor plug" evidence="15">
    <location>
        <begin position="48"/>
        <end position="153"/>
    </location>
</feature>
<evidence type="ECO:0000256" key="2">
    <source>
        <dbReference type="ARBA" id="ARBA00022448"/>
    </source>
</evidence>
<dbReference type="PANTHER" id="PTHR32552">
    <property type="entry name" value="FERRICHROME IRON RECEPTOR-RELATED"/>
    <property type="match status" value="1"/>
</dbReference>
<dbReference type="OrthoDB" id="7176070at2"/>
<dbReference type="PROSITE" id="PS52016">
    <property type="entry name" value="TONB_DEPENDENT_REC_3"/>
    <property type="match status" value="1"/>
</dbReference>
<sequence>MYKTPPLAVAVSAALMSLYPSVSSAQGAGESGMLEEVIVTAQRRAESLQEVPMTVTAITPQDIADYNLFRFEDLAQLSPGLSLESNGGFGSVAQMRGVGFDSNASAAPAVDVYINETPVDANYAFQSIYDIGQVEVLRGPQGTLRGRPAPGGAITVTTRRPDLDAFGGSLSASAGDQGSQNYQGALNVPLIDNQLGLRVAGMFDEDEGNRAKSVNSGIESERETRSWRASLLWAPTDGFEALLTHQWLESDRINMETVNGPGAGYNGPAIGDDRDLSVMEGESGGKQKFQTTTLHMSLDLPGHVLYYNGAYQDNSFDFDVELDLLNAALDWTEAQKTRSSFKVDSQELRLESDNPDAFADYLVGLWYMKTDTATTFAQPSVLDGAFGSPLNPDPTGGVNSDYLIQASGGIPIEMTEYAIYSNTTLHLTDATDLQLGVRYLQSEEERVETINTSAAEIAIGIAPGAPLNGLCQGLVGLGVGFNGDETYPGYCDLVLASSNYSQTASKDQEAWVYNVALKHQFTDDVMAYFNYGHSWRPAGVTVGVTAPVTPDLLQGDPEESDSYEIGVRSELFDRRMRLNASIFHQSFDNFIGRFNEVPYIGAGDTIQSGGFTYPGDATVEGFELDVSYSLTENWWAQFNTAYADGTYDDATVPCRDTNLDGNPDSGDIGDLTLDDFGGSSVLYCDVDTRISSTPKWTAMLQTEYSFELFSNDAYVRALYNYYSEQEDTGMDYEADAYGILNVFAGIRGVNSPWEISVWAKNLLDEDTLLERGQPQTVYGMFPAGYYQVRYVPEREVGITLRYAFGNG</sequence>
<gene>
    <name evidence="16" type="ORF">FVW59_13365</name>
</gene>
<keyword evidence="8 12" id="KW-0798">TonB box</keyword>
<keyword evidence="10 11" id="KW-0998">Cell outer membrane</keyword>
<comment type="similarity">
    <text evidence="11 12">Belongs to the TonB-dependent receptor family.</text>
</comment>
<dbReference type="Gene3D" id="2.40.170.20">
    <property type="entry name" value="TonB-dependent receptor, beta-barrel domain"/>
    <property type="match status" value="1"/>
</dbReference>
<comment type="caution">
    <text evidence="16">The sequence shown here is derived from an EMBL/GenBank/DDBJ whole genome shotgun (WGS) entry which is preliminary data.</text>
</comment>
<proteinExistence type="inferred from homology"/>
<feature type="chain" id="PRO_5022859822" evidence="13">
    <location>
        <begin position="26"/>
        <end position="807"/>
    </location>
</feature>
<name>A0A5C8ZS25_9GAMM</name>
<evidence type="ECO:0000256" key="6">
    <source>
        <dbReference type="ARBA" id="ARBA00023004"/>
    </source>
</evidence>
<dbReference type="InterPro" id="IPR039426">
    <property type="entry name" value="TonB-dep_rcpt-like"/>
</dbReference>
<evidence type="ECO:0000256" key="13">
    <source>
        <dbReference type="SAM" id="SignalP"/>
    </source>
</evidence>
<evidence type="ECO:0000313" key="17">
    <source>
        <dbReference type="Proteomes" id="UP000321933"/>
    </source>
</evidence>